<dbReference type="InterPro" id="IPR042094">
    <property type="entry name" value="T2SS_GspF_sf"/>
</dbReference>
<feature type="transmembrane region" description="Helical" evidence="6">
    <location>
        <begin position="253"/>
        <end position="275"/>
    </location>
</feature>
<name>A0ABX0DD35_9MICC</name>
<sequence>MLFGAVVLLFLAAAVVIFGVFKPGEGSLPVERRRPADATSESGLSRMTGSAAGIISAALQRLGWSRALAAGLERAGLKLAPAEFLILVFSGMLTVLLFGYLLSGIGLGLLLALLVPLGAKLLLGLKESKRRTAFANQLDDTLQLLSGGLRAGHSLLRAIDAVSHEAESPTNEEFARIVNETRLGRDLNEALEQSAERMHSDDFGWAAQAIGIHREVGGDLASVLDQVGHTIRERNQIRRQVAGLSAEGKMSAYILFAIPFAVIGILTLTSPSYIAKFIQSPIGFAMIGASIVMLTIGGLWMKKVVSFKF</sequence>
<evidence type="ECO:0000256" key="1">
    <source>
        <dbReference type="ARBA" id="ARBA00004651"/>
    </source>
</evidence>
<dbReference type="Gene3D" id="1.20.81.30">
    <property type="entry name" value="Type II secretion system (T2SS), domain F"/>
    <property type="match status" value="1"/>
</dbReference>
<dbReference type="InterPro" id="IPR018076">
    <property type="entry name" value="T2SS_GspF_dom"/>
</dbReference>
<evidence type="ECO:0000256" key="6">
    <source>
        <dbReference type="SAM" id="Phobius"/>
    </source>
</evidence>
<feature type="domain" description="Type II secretion system protein GspF" evidence="7">
    <location>
        <begin position="142"/>
        <end position="267"/>
    </location>
</feature>
<gene>
    <name evidence="8" type="ORF">G6N77_15440</name>
</gene>
<dbReference type="Proteomes" id="UP000479226">
    <property type="component" value="Unassembled WGS sequence"/>
</dbReference>
<evidence type="ECO:0000313" key="9">
    <source>
        <dbReference type="Proteomes" id="UP000479226"/>
    </source>
</evidence>
<evidence type="ECO:0000256" key="3">
    <source>
        <dbReference type="ARBA" id="ARBA00022692"/>
    </source>
</evidence>
<organism evidence="8 9">
    <name type="scientific">Arthrobacter silviterrae</name>
    <dbReference type="NCBI Taxonomy" id="2026658"/>
    <lineage>
        <taxon>Bacteria</taxon>
        <taxon>Bacillati</taxon>
        <taxon>Actinomycetota</taxon>
        <taxon>Actinomycetes</taxon>
        <taxon>Micrococcales</taxon>
        <taxon>Micrococcaceae</taxon>
        <taxon>Arthrobacter</taxon>
    </lineage>
</organism>
<dbReference type="PANTHER" id="PTHR35007:SF1">
    <property type="entry name" value="PILUS ASSEMBLY PROTEIN"/>
    <property type="match status" value="1"/>
</dbReference>
<keyword evidence="4 6" id="KW-1133">Transmembrane helix</keyword>
<reference evidence="8 9" key="1">
    <citation type="submission" date="2020-02" db="EMBL/GenBank/DDBJ databases">
        <title>Genome sequence of the type strain DSM 27180 of Arthrobacter silviterrae.</title>
        <authorList>
            <person name="Gao J."/>
            <person name="Sun J."/>
        </authorList>
    </citation>
    <scope>NUCLEOTIDE SEQUENCE [LARGE SCALE GENOMIC DNA]</scope>
    <source>
        <strain evidence="8 9">DSM 27180</strain>
    </source>
</reference>
<accession>A0ABX0DD35</accession>
<protein>
    <submittedName>
        <fullName evidence="8">Type II secretion system protein F</fullName>
    </submittedName>
</protein>
<keyword evidence="3 6" id="KW-0812">Transmembrane</keyword>
<evidence type="ECO:0000256" key="2">
    <source>
        <dbReference type="ARBA" id="ARBA00022475"/>
    </source>
</evidence>
<proteinExistence type="predicted"/>
<feature type="transmembrane region" description="Helical" evidence="6">
    <location>
        <begin position="281"/>
        <end position="301"/>
    </location>
</feature>
<comment type="caution">
    <text evidence="8">The sequence shown here is derived from an EMBL/GenBank/DDBJ whole genome shotgun (WGS) entry which is preliminary data.</text>
</comment>
<keyword evidence="2" id="KW-1003">Cell membrane</keyword>
<comment type="subcellular location">
    <subcellularLocation>
        <location evidence="1">Cell membrane</location>
        <topology evidence="1">Multi-pass membrane protein</topology>
    </subcellularLocation>
</comment>
<evidence type="ECO:0000256" key="5">
    <source>
        <dbReference type="ARBA" id="ARBA00023136"/>
    </source>
</evidence>
<keyword evidence="9" id="KW-1185">Reference proteome</keyword>
<evidence type="ECO:0000259" key="7">
    <source>
        <dbReference type="Pfam" id="PF00482"/>
    </source>
</evidence>
<evidence type="ECO:0000313" key="8">
    <source>
        <dbReference type="EMBL" id="NGN84838.1"/>
    </source>
</evidence>
<evidence type="ECO:0000256" key="4">
    <source>
        <dbReference type="ARBA" id="ARBA00022989"/>
    </source>
</evidence>
<dbReference type="EMBL" id="JAAKZI010000031">
    <property type="protein sequence ID" value="NGN84838.1"/>
    <property type="molecule type" value="Genomic_DNA"/>
</dbReference>
<dbReference type="PANTHER" id="PTHR35007">
    <property type="entry name" value="INTEGRAL MEMBRANE PROTEIN-RELATED"/>
    <property type="match status" value="1"/>
</dbReference>
<dbReference type="Pfam" id="PF00482">
    <property type="entry name" value="T2SSF"/>
    <property type="match status" value="1"/>
</dbReference>
<keyword evidence="5 6" id="KW-0472">Membrane</keyword>